<dbReference type="AlphaFoldDB" id="A0A7C5DDW0"/>
<feature type="transmembrane region" description="Helical" evidence="6">
    <location>
        <begin position="346"/>
        <end position="368"/>
    </location>
</feature>
<dbReference type="InterPro" id="IPR002797">
    <property type="entry name" value="Polysacc_synth"/>
</dbReference>
<feature type="transmembrane region" description="Helical" evidence="6">
    <location>
        <begin position="46"/>
        <end position="63"/>
    </location>
</feature>
<evidence type="ECO:0000256" key="6">
    <source>
        <dbReference type="SAM" id="Phobius"/>
    </source>
</evidence>
<keyword evidence="4 6" id="KW-1133">Transmembrane helix</keyword>
<feature type="transmembrane region" description="Helical" evidence="6">
    <location>
        <begin position="154"/>
        <end position="177"/>
    </location>
</feature>
<feature type="transmembrane region" description="Helical" evidence="6">
    <location>
        <begin position="216"/>
        <end position="236"/>
    </location>
</feature>
<evidence type="ECO:0000256" key="1">
    <source>
        <dbReference type="ARBA" id="ARBA00004651"/>
    </source>
</evidence>
<keyword evidence="5 6" id="KW-0472">Membrane</keyword>
<feature type="transmembrane region" description="Helical" evidence="6">
    <location>
        <begin position="265"/>
        <end position="287"/>
    </location>
</feature>
<feature type="transmembrane region" description="Helical" evidence="6">
    <location>
        <begin position="183"/>
        <end position="204"/>
    </location>
</feature>
<protein>
    <submittedName>
        <fullName evidence="7">Polysaccharide biosynthesis protein</fullName>
    </submittedName>
</protein>
<accession>A0A7C5DDW0</accession>
<dbReference type="Proteomes" id="UP000886058">
    <property type="component" value="Unassembled WGS sequence"/>
</dbReference>
<evidence type="ECO:0000256" key="2">
    <source>
        <dbReference type="ARBA" id="ARBA00022475"/>
    </source>
</evidence>
<feature type="transmembrane region" description="Helical" evidence="6">
    <location>
        <begin position="440"/>
        <end position="458"/>
    </location>
</feature>
<dbReference type="PANTHER" id="PTHR30250:SF11">
    <property type="entry name" value="O-ANTIGEN TRANSPORTER-RELATED"/>
    <property type="match status" value="1"/>
</dbReference>
<evidence type="ECO:0000256" key="3">
    <source>
        <dbReference type="ARBA" id="ARBA00022692"/>
    </source>
</evidence>
<gene>
    <name evidence="7" type="ORF">ENL07_04745</name>
</gene>
<feature type="transmembrane region" description="Helical" evidence="6">
    <location>
        <begin position="464"/>
        <end position="490"/>
    </location>
</feature>
<feature type="transmembrane region" description="Helical" evidence="6">
    <location>
        <begin position="307"/>
        <end position="326"/>
    </location>
</feature>
<dbReference type="EMBL" id="DRSQ01000100">
    <property type="protein sequence ID" value="HHE31933.1"/>
    <property type="molecule type" value="Genomic_DNA"/>
</dbReference>
<feature type="transmembrane region" description="Helical" evidence="6">
    <location>
        <begin position="84"/>
        <end position="111"/>
    </location>
</feature>
<dbReference type="GO" id="GO:0005886">
    <property type="term" value="C:plasma membrane"/>
    <property type="evidence" value="ECO:0007669"/>
    <property type="project" value="UniProtKB-SubCell"/>
</dbReference>
<sequence>MLSKLKLLAKDTVIYGSSTILARSLNYVLVPLYANKLTTFDNGIQAVIYANIALANVIFAYGLETSYLKVASDAINRNEDERRYFSTALVSLLVTSTLFALLIALFAGQIATLLGLAASDGVFVRYAALILWIDTMLVVPFAELRLKRKAVQFALARIVGVVAVVASAFVLILSLNAGLHGVFIAQAIGSSISLLMLLPVLRSLKPVFSPGILREMLRIGLPYVPTGIAGLLIHLIDRNLLVRIPQSDVTRLYGGTLQAQDVVGIYGRVAAFGVVLQLVIQVFRFAWQPFFLQHADDPEAKKLFRQVLNLSVIGSIVLAVAATVFVPDIVRYHFGGTLYLLPPSYWIGLSILPWIFFSYVFDMVSTNLSAGLLITGNTKYLPIVTFAGAAVTTVSCWLLIPVSGMVGAAIAILAGTMVMSFFMIYFSLRVYPVRYDWGRLALLLCAGLLFAGYHGDLLEWLEGFGVAGASAMAVKLFIVLLYLGFGVLIFGSEAQAVLRMVRSKIRPSGGGRS</sequence>
<feature type="transmembrane region" description="Helical" evidence="6">
    <location>
        <begin position="123"/>
        <end position="142"/>
    </location>
</feature>
<feature type="transmembrane region" description="Helical" evidence="6">
    <location>
        <begin position="12"/>
        <end position="34"/>
    </location>
</feature>
<dbReference type="InterPro" id="IPR050833">
    <property type="entry name" value="Poly_Biosynth_Transport"/>
</dbReference>
<comment type="subcellular location">
    <subcellularLocation>
        <location evidence="1">Cell membrane</location>
        <topology evidence="1">Multi-pass membrane protein</topology>
    </subcellularLocation>
</comment>
<feature type="transmembrane region" description="Helical" evidence="6">
    <location>
        <begin position="380"/>
        <end position="400"/>
    </location>
</feature>
<keyword evidence="2" id="KW-1003">Cell membrane</keyword>
<comment type="caution">
    <text evidence="7">The sequence shown here is derived from an EMBL/GenBank/DDBJ whole genome shotgun (WGS) entry which is preliminary data.</text>
</comment>
<reference evidence="7" key="1">
    <citation type="journal article" date="2020" name="mSystems">
        <title>Genome- and Community-Level Interaction Insights into Carbon Utilization and Element Cycling Functions of Hydrothermarchaeota in Hydrothermal Sediment.</title>
        <authorList>
            <person name="Zhou Z."/>
            <person name="Liu Y."/>
            <person name="Xu W."/>
            <person name="Pan J."/>
            <person name="Luo Z.H."/>
            <person name="Li M."/>
        </authorList>
    </citation>
    <scope>NUCLEOTIDE SEQUENCE [LARGE SCALE GENOMIC DNA]</scope>
    <source>
        <strain evidence="7">HyVt-633</strain>
    </source>
</reference>
<dbReference type="PANTHER" id="PTHR30250">
    <property type="entry name" value="PST FAMILY PREDICTED COLANIC ACID TRANSPORTER"/>
    <property type="match status" value="1"/>
</dbReference>
<evidence type="ECO:0000256" key="4">
    <source>
        <dbReference type="ARBA" id="ARBA00022989"/>
    </source>
</evidence>
<feature type="transmembrane region" description="Helical" evidence="6">
    <location>
        <begin position="406"/>
        <end position="428"/>
    </location>
</feature>
<evidence type="ECO:0000313" key="7">
    <source>
        <dbReference type="EMBL" id="HHE31933.1"/>
    </source>
</evidence>
<name>A0A7C5DDW0_9CHLB</name>
<organism evidence="7">
    <name type="scientific">Chlorobaculum parvum</name>
    <dbReference type="NCBI Taxonomy" id="274539"/>
    <lineage>
        <taxon>Bacteria</taxon>
        <taxon>Pseudomonadati</taxon>
        <taxon>Chlorobiota</taxon>
        <taxon>Chlorobiia</taxon>
        <taxon>Chlorobiales</taxon>
        <taxon>Chlorobiaceae</taxon>
        <taxon>Chlorobaculum</taxon>
    </lineage>
</organism>
<dbReference type="Pfam" id="PF01943">
    <property type="entry name" value="Polysacc_synt"/>
    <property type="match status" value="1"/>
</dbReference>
<keyword evidence="3 6" id="KW-0812">Transmembrane</keyword>
<evidence type="ECO:0000256" key="5">
    <source>
        <dbReference type="ARBA" id="ARBA00023136"/>
    </source>
</evidence>
<proteinExistence type="predicted"/>